<evidence type="ECO:0000313" key="2">
    <source>
        <dbReference type="EMBL" id="KAJ6969831.1"/>
    </source>
</evidence>
<feature type="region of interest" description="Disordered" evidence="1">
    <location>
        <begin position="38"/>
        <end position="74"/>
    </location>
</feature>
<dbReference type="AlphaFoldDB" id="A0AAD6PW67"/>
<name>A0AAD6PW67_9ROSI</name>
<evidence type="ECO:0000313" key="3">
    <source>
        <dbReference type="Proteomes" id="UP001164929"/>
    </source>
</evidence>
<reference evidence="2" key="1">
    <citation type="journal article" date="2023" name="Mol. Ecol. Resour.">
        <title>Chromosome-level genome assembly of a triploid poplar Populus alba 'Berolinensis'.</title>
        <authorList>
            <person name="Chen S."/>
            <person name="Yu Y."/>
            <person name="Wang X."/>
            <person name="Wang S."/>
            <person name="Zhang T."/>
            <person name="Zhou Y."/>
            <person name="He R."/>
            <person name="Meng N."/>
            <person name="Wang Y."/>
            <person name="Liu W."/>
            <person name="Liu Z."/>
            <person name="Liu J."/>
            <person name="Guo Q."/>
            <person name="Huang H."/>
            <person name="Sederoff R.R."/>
            <person name="Wang G."/>
            <person name="Qu G."/>
            <person name="Chen S."/>
        </authorList>
    </citation>
    <scope>NUCLEOTIDE SEQUENCE</scope>
    <source>
        <strain evidence="2">SC-2020</strain>
    </source>
</reference>
<accession>A0AAD6PW67</accession>
<keyword evidence="3" id="KW-1185">Reference proteome</keyword>
<evidence type="ECO:0000256" key="1">
    <source>
        <dbReference type="SAM" id="MobiDB-lite"/>
    </source>
</evidence>
<dbReference type="EMBL" id="JAQIZT010000015">
    <property type="protein sequence ID" value="KAJ6969831.1"/>
    <property type="molecule type" value="Genomic_DNA"/>
</dbReference>
<organism evidence="2 3">
    <name type="scientific">Populus alba x Populus x berolinensis</name>
    <dbReference type="NCBI Taxonomy" id="444605"/>
    <lineage>
        <taxon>Eukaryota</taxon>
        <taxon>Viridiplantae</taxon>
        <taxon>Streptophyta</taxon>
        <taxon>Embryophyta</taxon>
        <taxon>Tracheophyta</taxon>
        <taxon>Spermatophyta</taxon>
        <taxon>Magnoliopsida</taxon>
        <taxon>eudicotyledons</taxon>
        <taxon>Gunneridae</taxon>
        <taxon>Pentapetalae</taxon>
        <taxon>rosids</taxon>
        <taxon>fabids</taxon>
        <taxon>Malpighiales</taxon>
        <taxon>Salicaceae</taxon>
        <taxon>Saliceae</taxon>
        <taxon>Populus</taxon>
    </lineage>
</organism>
<comment type="caution">
    <text evidence="2">The sequence shown here is derived from an EMBL/GenBank/DDBJ whole genome shotgun (WGS) entry which is preliminary data.</text>
</comment>
<protein>
    <submittedName>
        <fullName evidence="2">Uncharacterized protein</fullName>
    </submittedName>
</protein>
<gene>
    <name evidence="2" type="ORF">NC653_034400</name>
</gene>
<dbReference type="Proteomes" id="UP001164929">
    <property type="component" value="Chromosome 15"/>
</dbReference>
<sequence length="74" mass="8710">MELRLQRRVTKMRWWVREAAEKWQRWWLLGRKEKRMTNGDQITANGGHGGRQNYVGDQITANGGHGGRQNHVCH</sequence>
<proteinExistence type="predicted"/>